<evidence type="ECO:0000256" key="1">
    <source>
        <dbReference type="SAM" id="MobiDB-lite"/>
    </source>
</evidence>
<feature type="region of interest" description="Disordered" evidence="1">
    <location>
        <begin position="1"/>
        <end position="32"/>
    </location>
</feature>
<dbReference type="AlphaFoldDB" id="A0A383DGF3"/>
<feature type="non-terminal residue" evidence="2">
    <location>
        <position position="32"/>
    </location>
</feature>
<sequence length="32" mass="3148">MSGDHGGCLLHLGREGGGGEAGLIDQVGRGEL</sequence>
<dbReference type="EMBL" id="UINC01217120">
    <property type="protein sequence ID" value="SVE43576.1"/>
    <property type="molecule type" value="Genomic_DNA"/>
</dbReference>
<evidence type="ECO:0000313" key="2">
    <source>
        <dbReference type="EMBL" id="SVE43576.1"/>
    </source>
</evidence>
<reference evidence="2" key="1">
    <citation type="submission" date="2018-05" db="EMBL/GenBank/DDBJ databases">
        <authorList>
            <person name="Lanie J.A."/>
            <person name="Ng W.-L."/>
            <person name="Kazmierczak K.M."/>
            <person name="Andrzejewski T.M."/>
            <person name="Davidsen T.M."/>
            <person name="Wayne K.J."/>
            <person name="Tettelin H."/>
            <person name="Glass J.I."/>
            <person name="Rusch D."/>
            <person name="Podicherti R."/>
            <person name="Tsui H.-C.T."/>
            <person name="Winkler M.E."/>
        </authorList>
    </citation>
    <scope>NUCLEOTIDE SEQUENCE</scope>
</reference>
<organism evidence="2">
    <name type="scientific">marine metagenome</name>
    <dbReference type="NCBI Taxonomy" id="408172"/>
    <lineage>
        <taxon>unclassified sequences</taxon>
        <taxon>metagenomes</taxon>
        <taxon>ecological metagenomes</taxon>
    </lineage>
</organism>
<gene>
    <name evidence="2" type="ORF">METZ01_LOCUS496430</name>
</gene>
<name>A0A383DGF3_9ZZZZ</name>
<accession>A0A383DGF3</accession>
<protein>
    <submittedName>
        <fullName evidence="2">Uncharacterized protein</fullName>
    </submittedName>
</protein>
<proteinExistence type="predicted"/>